<proteinExistence type="predicted"/>
<reference evidence="1 2" key="1">
    <citation type="submission" date="2023-09" db="EMBL/GenBank/DDBJ databases">
        <authorList>
            <person name="Wang M."/>
        </authorList>
    </citation>
    <scope>NUCLEOTIDE SEQUENCE [LARGE SCALE GENOMIC DNA]</scope>
    <source>
        <strain evidence="1">GT-2023</strain>
        <tissue evidence="1">Liver</tissue>
    </source>
</reference>
<keyword evidence="2" id="KW-1185">Reference proteome</keyword>
<evidence type="ECO:0000313" key="1">
    <source>
        <dbReference type="EMBL" id="KAL1269321.1"/>
    </source>
</evidence>
<sequence>MIRTTREALSTALGGRVKSLGPIVASSAVVTVSVKAMEMAVLIATICPNLAKGTMTQKKSGMVEITVVTALETIATPT</sequence>
<accession>A0ABR3MXF1</accession>
<name>A0ABR3MXF1_9TELE</name>
<organism evidence="1 2">
    <name type="scientific">Cirrhinus molitorella</name>
    <name type="common">mud carp</name>
    <dbReference type="NCBI Taxonomy" id="172907"/>
    <lineage>
        <taxon>Eukaryota</taxon>
        <taxon>Metazoa</taxon>
        <taxon>Chordata</taxon>
        <taxon>Craniata</taxon>
        <taxon>Vertebrata</taxon>
        <taxon>Euteleostomi</taxon>
        <taxon>Actinopterygii</taxon>
        <taxon>Neopterygii</taxon>
        <taxon>Teleostei</taxon>
        <taxon>Ostariophysi</taxon>
        <taxon>Cypriniformes</taxon>
        <taxon>Cyprinidae</taxon>
        <taxon>Labeoninae</taxon>
        <taxon>Labeonini</taxon>
        <taxon>Cirrhinus</taxon>
    </lineage>
</organism>
<protein>
    <submittedName>
        <fullName evidence="1">Uncharacterized protein</fullName>
    </submittedName>
</protein>
<evidence type="ECO:0000313" key="2">
    <source>
        <dbReference type="Proteomes" id="UP001558613"/>
    </source>
</evidence>
<comment type="caution">
    <text evidence="1">The sequence shown here is derived from an EMBL/GenBank/DDBJ whole genome shotgun (WGS) entry which is preliminary data.</text>
</comment>
<gene>
    <name evidence="1" type="ORF">QQF64_031610</name>
</gene>
<dbReference type="Proteomes" id="UP001558613">
    <property type="component" value="Unassembled WGS sequence"/>
</dbReference>
<dbReference type="EMBL" id="JAYMGO010000008">
    <property type="protein sequence ID" value="KAL1269321.1"/>
    <property type="molecule type" value="Genomic_DNA"/>
</dbReference>